<dbReference type="AlphaFoldDB" id="A0A816WZ37"/>
<accession>A0A816WZ37</accession>
<dbReference type="GO" id="GO:0012505">
    <property type="term" value="C:endomembrane system"/>
    <property type="evidence" value="ECO:0007669"/>
    <property type="project" value="UniProtKB-SubCell"/>
</dbReference>
<dbReference type="Pfam" id="PF00083">
    <property type="entry name" value="Sugar_tr"/>
    <property type="match status" value="1"/>
</dbReference>
<dbReference type="SUPFAM" id="SSF103473">
    <property type="entry name" value="MFS general substrate transporter"/>
    <property type="match status" value="1"/>
</dbReference>
<dbReference type="Proteomes" id="UP001295469">
    <property type="component" value="Chromosome A02"/>
</dbReference>
<gene>
    <name evidence="12" type="ORF">DARMORV10_A02P18620.1</name>
</gene>
<feature type="transmembrane region" description="Helical" evidence="10">
    <location>
        <begin position="363"/>
        <end position="384"/>
    </location>
</feature>
<dbReference type="EMBL" id="HG994356">
    <property type="protein sequence ID" value="CAF2139738.1"/>
    <property type="molecule type" value="Genomic_DNA"/>
</dbReference>
<dbReference type="GO" id="GO:0005524">
    <property type="term" value="F:ATP binding"/>
    <property type="evidence" value="ECO:0007669"/>
    <property type="project" value="UniProtKB-KW"/>
</dbReference>
<evidence type="ECO:0000256" key="5">
    <source>
        <dbReference type="ARBA" id="ARBA00022741"/>
    </source>
</evidence>
<feature type="transmembrane region" description="Helical" evidence="10">
    <location>
        <begin position="458"/>
        <end position="480"/>
    </location>
</feature>
<dbReference type="GO" id="GO:0016020">
    <property type="term" value="C:membrane"/>
    <property type="evidence" value="ECO:0007669"/>
    <property type="project" value="InterPro"/>
</dbReference>
<evidence type="ECO:0000256" key="4">
    <source>
        <dbReference type="ARBA" id="ARBA00022692"/>
    </source>
</evidence>
<keyword evidence="5" id="KW-0547">Nucleotide-binding</keyword>
<sequence>MCINIYGYLLKTYQSSKQNLKTRLFTPETTEKMKPSEPPKLVAASSNISNDPSASEKGEATSQQQSSNGYALTVDEVIEQHIGALGFAQIVHALLVSIAWTFDAQSTLISIFSDAKPAARLLTTGAIVEGSMLCGLSTGEWEWVGGKSDTIVSEWNLICQHKFLVALPSTLFFIGSLFGSGVYGYLADSWFGRKKTLFISCLLTFVTALAISFSPNVWVYAFLRFANGFFRSGIGSCCIVLATEVVGKKWRGQVGQYGFFFFTLGFLSLPLMGYLERKSWRNLYRITSLLPLGYAVFLLPFAYESPRWLLVKGRNKEAMVVLKKLARRNGKQLPADLSLVNPIQGRDDRASSSSEKFWRTKWAVKRIVIVMMAGFGTGFVYYGIQLNAENLNFNLYLTVAVNALMEFPAVFVGSFLLGVMNRRPLFSISSYLAGTACLLCAVLSLHCVTTVLPATKWLQLAVEAVGFMASSTAYDVLYVYGVELFPTNVRNFAVSLLCQAFMLGASAAPLLVALGRENAMMSFIVIGAASVLSGVVSLWLKETRNAPLYETLTQQGKAEEMENKTECS</sequence>
<evidence type="ECO:0000256" key="7">
    <source>
        <dbReference type="ARBA" id="ARBA00022989"/>
    </source>
</evidence>
<proteinExistence type="inferred from homology"/>
<feature type="transmembrane region" description="Helical" evidence="10">
    <location>
        <begin position="492"/>
        <end position="514"/>
    </location>
</feature>
<comment type="similarity">
    <text evidence="2">Belongs to the major facilitator (TC 2.A.1) superfamily. Organic cation transporter (TC 2.A.1.19) family.</text>
</comment>
<dbReference type="PANTHER" id="PTHR24064">
    <property type="entry name" value="SOLUTE CARRIER FAMILY 22 MEMBER"/>
    <property type="match status" value="1"/>
</dbReference>
<keyword evidence="4 10" id="KW-0812">Transmembrane</keyword>
<evidence type="ECO:0000256" key="3">
    <source>
        <dbReference type="ARBA" id="ARBA00022448"/>
    </source>
</evidence>
<evidence type="ECO:0000256" key="8">
    <source>
        <dbReference type="ARBA" id="ARBA00023136"/>
    </source>
</evidence>
<dbReference type="PROSITE" id="PS50850">
    <property type="entry name" value="MFS"/>
    <property type="match status" value="1"/>
</dbReference>
<evidence type="ECO:0000256" key="10">
    <source>
        <dbReference type="SAM" id="Phobius"/>
    </source>
</evidence>
<feature type="transmembrane region" description="Helical" evidence="10">
    <location>
        <begin position="431"/>
        <end position="452"/>
    </location>
</feature>
<keyword evidence="6" id="KW-0067">ATP-binding</keyword>
<name>A0A816WZ37_BRANA</name>
<evidence type="ECO:0000313" key="12">
    <source>
        <dbReference type="EMBL" id="CAF2139738.1"/>
    </source>
</evidence>
<keyword evidence="7 10" id="KW-1133">Transmembrane helix</keyword>
<dbReference type="Gene3D" id="1.20.1250.20">
    <property type="entry name" value="MFS general substrate transporter like domains"/>
    <property type="match status" value="1"/>
</dbReference>
<keyword evidence="3" id="KW-0813">Transport</keyword>
<dbReference type="GO" id="GO:0022857">
    <property type="term" value="F:transmembrane transporter activity"/>
    <property type="evidence" value="ECO:0007669"/>
    <property type="project" value="InterPro"/>
</dbReference>
<comment type="subcellular location">
    <subcellularLocation>
        <location evidence="1">Endomembrane system</location>
        <topology evidence="1">Multi-pass membrane protein</topology>
    </subcellularLocation>
</comment>
<feature type="transmembrane region" description="Helical" evidence="10">
    <location>
        <begin position="254"/>
        <end position="271"/>
    </location>
</feature>
<dbReference type="InterPro" id="IPR020846">
    <property type="entry name" value="MFS_dom"/>
</dbReference>
<feature type="region of interest" description="Disordered" evidence="9">
    <location>
        <begin position="25"/>
        <end position="65"/>
    </location>
</feature>
<feature type="transmembrane region" description="Helical" evidence="10">
    <location>
        <begin position="163"/>
        <end position="185"/>
    </location>
</feature>
<reference evidence="12" key="1">
    <citation type="submission" date="2021-01" db="EMBL/GenBank/DDBJ databases">
        <authorList>
            <consortium name="Genoscope - CEA"/>
            <person name="William W."/>
        </authorList>
    </citation>
    <scope>NUCLEOTIDE SEQUENCE</scope>
</reference>
<protein>
    <submittedName>
        <fullName evidence="12">(rape) hypothetical protein</fullName>
    </submittedName>
</protein>
<dbReference type="CDD" id="cd17378">
    <property type="entry name" value="MFS_OCT_plant"/>
    <property type="match status" value="1"/>
</dbReference>
<evidence type="ECO:0000256" key="6">
    <source>
        <dbReference type="ARBA" id="ARBA00022840"/>
    </source>
</evidence>
<evidence type="ECO:0000256" key="9">
    <source>
        <dbReference type="SAM" id="MobiDB-lite"/>
    </source>
</evidence>
<evidence type="ECO:0000256" key="1">
    <source>
        <dbReference type="ARBA" id="ARBA00004127"/>
    </source>
</evidence>
<feature type="transmembrane region" description="Helical" evidence="10">
    <location>
        <begin position="197"/>
        <end position="223"/>
    </location>
</feature>
<feature type="compositionally biased region" description="Polar residues" evidence="9">
    <location>
        <begin position="44"/>
        <end position="53"/>
    </location>
</feature>
<dbReference type="InterPro" id="IPR036259">
    <property type="entry name" value="MFS_trans_sf"/>
</dbReference>
<feature type="transmembrane region" description="Helical" evidence="10">
    <location>
        <begin position="396"/>
        <end position="419"/>
    </location>
</feature>
<evidence type="ECO:0000256" key="2">
    <source>
        <dbReference type="ARBA" id="ARBA00009203"/>
    </source>
</evidence>
<evidence type="ECO:0000259" key="11">
    <source>
        <dbReference type="PROSITE" id="PS50850"/>
    </source>
</evidence>
<dbReference type="FunFam" id="1.20.1250.20:FF:000417">
    <property type="entry name" value="Organic cation/carnitine transporter 1"/>
    <property type="match status" value="1"/>
</dbReference>
<feature type="domain" description="Major facilitator superfamily (MFS) profile" evidence="11">
    <location>
        <begin position="123"/>
        <end position="545"/>
    </location>
</feature>
<dbReference type="InterPro" id="IPR005828">
    <property type="entry name" value="MFS_sugar_transport-like"/>
</dbReference>
<keyword evidence="8 10" id="KW-0472">Membrane</keyword>
<feature type="transmembrane region" description="Helical" evidence="10">
    <location>
        <begin position="520"/>
        <end position="540"/>
    </location>
</feature>
<organism evidence="12">
    <name type="scientific">Brassica napus</name>
    <name type="common">Rape</name>
    <dbReference type="NCBI Taxonomy" id="3708"/>
    <lineage>
        <taxon>Eukaryota</taxon>
        <taxon>Viridiplantae</taxon>
        <taxon>Streptophyta</taxon>
        <taxon>Embryophyta</taxon>
        <taxon>Tracheophyta</taxon>
        <taxon>Spermatophyta</taxon>
        <taxon>Magnoliopsida</taxon>
        <taxon>eudicotyledons</taxon>
        <taxon>Gunneridae</taxon>
        <taxon>Pentapetalae</taxon>
        <taxon>rosids</taxon>
        <taxon>malvids</taxon>
        <taxon>Brassicales</taxon>
        <taxon>Brassicaceae</taxon>
        <taxon>Brassiceae</taxon>
        <taxon>Brassica</taxon>
    </lineage>
</organism>